<evidence type="ECO:0000256" key="1">
    <source>
        <dbReference type="SAM" id="SignalP"/>
    </source>
</evidence>
<proteinExistence type="predicted"/>
<feature type="chain" id="PRO_5042859487" description="Secreted protein" evidence="1">
    <location>
        <begin position="19"/>
        <end position="94"/>
    </location>
</feature>
<evidence type="ECO:0008006" key="4">
    <source>
        <dbReference type="Google" id="ProtNLM"/>
    </source>
</evidence>
<accession>A0AAN7A5R2</accession>
<feature type="signal peptide" evidence="1">
    <location>
        <begin position="1"/>
        <end position="18"/>
    </location>
</feature>
<name>A0AAN7A5R2_9PEZI</name>
<comment type="caution">
    <text evidence="2">The sequence shown here is derived from an EMBL/GenBank/DDBJ whole genome shotgun (WGS) entry which is preliminary data.</text>
</comment>
<protein>
    <recommendedName>
        <fullName evidence="4">Secreted protein</fullName>
    </recommendedName>
</protein>
<sequence length="94" mass="10844">MLACLWLDLHLHWECAVGAILPWDAGPGLSSPKVLLLFPRSEISSDPPVSNFTCRRFFNCRSCLRRSFRPREQLYFLRNTLVEPLICLLNRTPA</sequence>
<evidence type="ECO:0000313" key="3">
    <source>
        <dbReference type="Proteomes" id="UP001302321"/>
    </source>
</evidence>
<gene>
    <name evidence="2" type="ORF">QBC36DRAFT_332212</name>
</gene>
<keyword evidence="1" id="KW-0732">Signal</keyword>
<dbReference type="EMBL" id="MU866249">
    <property type="protein sequence ID" value="KAK4175088.1"/>
    <property type="molecule type" value="Genomic_DNA"/>
</dbReference>
<reference evidence="2" key="2">
    <citation type="submission" date="2023-05" db="EMBL/GenBank/DDBJ databases">
        <authorList>
            <consortium name="Lawrence Berkeley National Laboratory"/>
            <person name="Steindorff A."/>
            <person name="Hensen N."/>
            <person name="Bonometti L."/>
            <person name="Westerberg I."/>
            <person name="Brannstrom I.O."/>
            <person name="Guillou S."/>
            <person name="Cros-Aarteil S."/>
            <person name="Calhoun S."/>
            <person name="Haridas S."/>
            <person name="Kuo A."/>
            <person name="Mondo S."/>
            <person name="Pangilinan J."/>
            <person name="Riley R."/>
            <person name="Labutti K."/>
            <person name="Andreopoulos B."/>
            <person name="Lipzen A."/>
            <person name="Chen C."/>
            <person name="Yanf M."/>
            <person name="Daum C."/>
            <person name="Ng V."/>
            <person name="Clum A."/>
            <person name="Ohm R."/>
            <person name="Martin F."/>
            <person name="Silar P."/>
            <person name="Natvig D."/>
            <person name="Lalanne C."/>
            <person name="Gautier V."/>
            <person name="Ament-Velasquez S.L."/>
            <person name="Kruys A."/>
            <person name="Hutchinson M.I."/>
            <person name="Powell A.J."/>
            <person name="Barry K."/>
            <person name="Miller A.N."/>
            <person name="Grigoriev I.V."/>
            <person name="Debuchy R."/>
            <person name="Gladieux P."/>
            <person name="Thoren M.H."/>
            <person name="Johannesson H."/>
        </authorList>
    </citation>
    <scope>NUCLEOTIDE SEQUENCE</scope>
    <source>
        <strain evidence="2">CBS 892.96</strain>
    </source>
</reference>
<reference evidence="2" key="1">
    <citation type="journal article" date="2023" name="Mol. Phylogenet. Evol.">
        <title>Genome-scale phylogeny and comparative genomics of the fungal order Sordariales.</title>
        <authorList>
            <person name="Hensen N."/>
            <person name="Bonometti L."/>
            <person name="Westerberg I."/>
            <person name="Brannstrom I.O."/>
            <person name="Guillou S."/>
            <person name="Cros-Aarteil S."/>
            <person name="Calhoun S."/>
            <person name="Haridas S."/>
            <person name="Kuo A."/>
            <person name="Mondo S."/>
            <person name="Pangilinan J."/>
            <person name="Riley R."/>
            <person name="LaButti K."/>
            <person name="Andreopoulos B."/>
            <person name="Lipzen A."/>
            <person name="Chen C."/>
            <person name="Yan M."/>
            <person name="Daum C."/>
            <person name="Ng V."/>
            <person name="Clum A."/>
            <person name="Steindorff A."/>
            <person name="Ohm R.A."/>
            <person name="Martin F."/>
            <person name="Silar P."/>
            <person name="Natvig D.O."/>
            <person name="Lalanne C."/>
            <person name="Gautier V."/>
            <person name="Ament-Velasquez S.L."/>
            <person name="Kruys A."/>
            <person name="Hutchinson M.I."/>
            <person name="Powell A.J."/>
            <person name="Barry K."/>
            <person name="Miller A.N."/>
            <person name="Grigoriev I.V."/>
            <person name="Debuchy R."/>
            <person name="Gladieux P."/>
            <person name="Hiltunen Thoren M."/>
            <person name="Johannesson H."/>
        </authorList>
    </citation>
    <scope>NUCLEOTIDE SEQUENCE</scope>
    <source>
        <strain evidence="2">CBS 892.96</strain>
    </source>
</reference>
<evidence type="ECO:0000313" key="2">
    <source>
        <dbReference type="EMBL" id="KAK4175088.1"/>
    </source>
</evidence>
<dbReference type="AlphaFoldDB" id="A0AAN7A5R2"/>
<organism evidence="2 3">
    <name type="scientific">Triangularia setosa</name>
    <dbReference type="NCBI Taxonomy" id="2587417"/>
    <lineage>
        <taxon>Eukaryota</taxon>
        <taxon>Fungi</taxon>
        <taxon>Dikarya</taxon>
        <taxon>Ascomycota</taxon>
        <taxon>Pezizomycotina</taxon>
        <taxon>Sordariomycetes</taxon>
        <taxon>Sordariomycetidae</taxon>
        <taxon>Sordariales</taxon>
        <taxon>Podosporaceae</taxon>
        <taxon>Triangularia</taxon>
    </lineage>
</organism>
<keyword evidence="3" id="KW-1185">Reference proteome</keyword>
<dbReference type="Proteomes" id="UP001302321">
    <property type="component" value="Unassembled WGS sequence"/>
</dbReference>